<feature type="compositionally biased region" description="Basic and acidic residues" evidence="1">
    <location>
        <begin position="795"/>
        <end position="809"/>
    </location>
</feature>
<feature type="region of interest" description="Disordered" evidence="1">
    <location>
        <begin position="403"/>
        <end position="423"/>
    </location>
</feature>
<protein>
    <submittedName>
        <fullName evidence="2">Uncharacterized protein</fullName>
    </submittedName>
</protein>
<proteinExistence type="predicted"/>
<organism evidence="2 3">
    <name type="scientific">Bombardia bombarda</name>
    <dbReference type="NCBI Taxonomy" id="252184"/>
    <lineage>
        <taxon>Eukaryota</taxon>
        <taxon>Fungi</taxon>
        <taxon>Dikarya</taxon>
        <taxon>Ascomycota</taxon>
        <taxon>Pezizomycotina</taxon>
        <taxon>Sordariomycetes</taxon>
        <taxon>Sordariomycetidae</taxon>
        <taxon>Sordariales</taxon>
        <taxon>Lasiosphaeriaceae</taxon>
        <taxon>Bombardia</taxon>
    </lineage>
</organism>
<evidence type="ECO:0000313" key="3">
    <source>
        <dbReference type="Proteomes" id="UP001174934"/>
    </source>
</evidence>
<name>A0AA39X1A0_9PEZI</name>
<comment type="caution">
    <text evidence="2">The sequence shown here is derived from an EMBL/GenBank/DDBJ whole genome shotgun (WGS) entry which is preliminary data.</text>
</comment>
<feature type="region of interest" description="Disordered" evidence="1">
    <location>
        <begin position="593"/>
        <end position="691"/>
    </location>
</feature>
<feature type="compositionally biased region" description="Pro residues" evidence="1">
    <location>
        <begin position="244"/>
        <end position="257"/>
    </location>
</feature>
<reference evidence="2" key="1">
    <citation type="submission" date="2023-06" db="EMBL/GenBank/DDBJ databases">
        <title>Genome-scale phylogeny and comparative genomics of the fungal order Sordariales.</title>
        <authorList>
            <consortium name="Lawrence Berkeley National Laboratory"/>
            <person name="Hensen N."/>
            <person name="Bonometti L."/>
            <person name="Westerberg I."/>
            <person name="Brannstrom I.O."/>
            <person name="Guillou S."/>
            <person name="Cros-Aarteil S."/>
            <person name="Calhoun S."/>
            <person name="Haridas S."/>
            <person name="Kuo A."/>
            <person name="Mondo S."/>
            <person name="Pangilinan J."/>
            <person name="Riley R."/>
            <person name="LaButti K."/>
            <person name="Andreopoulos B."/>
            <person name="Lipzen A."/>
            <person name="Chen C."/>
            <person name="Yanf M."/>
            <person name="Daum C."/>
            <person name="Ng V."/>
            <person name="Clum A."/>
            <person name="Steindorff A."/>
            <person name="Ohm R."/>
            <person name="Martin F."/>
            <person name="Silar P."/>
            <person name="Natvig D."/>
            <person name="Lalanne C."/>
            <person name="Gautier V."/>
            <person name="Ament-velasquez S.L."/>
            <person name="Kruys A."/>
            <person name="Hutchinson M.I."/>
            <person name="Powell A.J."/>
            <person name="Barry K."/>
            <person name="Miller A.N."/>
            <person name="Grigoriev I.V."/>
            <person name="Debuchy R."/>
            <person name="Gladieux P."/>
            <person name="Thoren M.H."/>
            <person name="Johannesson H."/>
        </authorList>
    </citation>
    <scope>NUCLEOTIDE SEQUENCE</scope>
    <source>
        <strain evidence="2">SMH3391-2</strain>
    </source>
</reference>
<evidence type="ECO:0000256" key="1">
    <source>
        <dbReference type="SAM" id="MobiDB-lite"/>
    </source>
</evidence>
<feature type="region of interest" description="Disordered" evidence="1">
    <location>
        <begin position="782"/>
        <end position="825"/>
    </location>
</feature>
<feature type="compositionally biased region" description="Acidic residues" evidence="1">
    <location>
        <begin position="782"/>
        <end position="794"/>
    </location>
</feature>
<sequence length="834" mass="92331">MPRLRPPGLDEYIWPCGTHENVSIQNAPAMLFVPGELPLPLSKPFLEFTEYERGGVAGLRNCCRCSEKYNLLQPPETCKKCRHSFTDKCASCTITDRSGNREIATVDLRMTGEFDQTPEYWRCYLCEDINVFDSGYMATNGFLKAKGLRCKRCCESFNEKNWVISPFCIYLGSWDGSVVAAAGPWHWTILWHRDCQGDVEDQSGQSCCKTVSRYGRRRRENPCIGKSTSMPPAKMAHKTEPYGPIGPPPSKELPPIPRFKKKGRSAYETARPDSEVLPRSSTYPPLPSQRRDRIARTVDPLFDENSPLNSSLLTKSNSVPRLKSPPLRRSKGTKSAPPLPSISQLLAPPTKAISLPKLSLPEPSPLDLNQGQSLQQTATGYPPGLQEDSFILLPLTCQGLPPAKKALPLPQTSPPEPSPLNLEHGQHLQQQEPNISGGLRKTIPTSPLPLNSPFVPPPLKLSSRPQTARIEPFPFKLETGTQAERQVADTLTPGPKLLDQNNTKQPRPEIAPIIITNYDPAMEEKQWLGSDNNMAGFDFGVFPSTPIVQPLKIIKSPIKTYKPHRPPSQLTPEHMVELPEDEAPLLQAAKKVPTTATTILPSKARDTIAATRRSLKPPAPPRYSIFPSDTSVPPGPIRPLPNPATPRKHNASRPVTSYHPRPQTRSQSHGHKYSRSSSQVPKATEDEKEFDRTTPIEWNMPIWALRSPRKAPLPPAAAPLSLIDVAASRRATRSATAAAVSTRANHRVTANFSRPVAAVRHRSRRFDAAVDKEIVVMSPVGELEDADTEDEMDVDMEKEVLGNRERGKDGGSGGGKKKGKRRTVVGALKMKNWW</sequence>
<feature type="compositionally biased region" description="Polar residues" evidence="1">
    <location>
        <begin position="306"/>
        <end position="319"/>
    </location>
</feature>
<feature type="compositionally biased region" description="Pro residues" evidence="1">
    <location>
        <begin position="633"/>
        <end position="644"/>
    </location>
</feature>
<dbReference type="Proteomes" id="UP001174934">
    <property type="component" value="Unassembled WGS sequence"/>
</dbReference>
<feature type="region of interest" description="Disordered" evidence="1">
    <location>
        <begin position="220"/>
        <end position="382"/>
    </location>
</feature>
<feature type="compositionally biased region" description="Polar residues" evidence="1">
    <location>
        <begin position="367"/>
        <end position="379"/>
    </location>
</feature>
<dbReference type="EMBL" id="JAULSR010000003">
    <property type="protein sequence ID" value="KAK0625137.1"/>
    <property type="molecule type" value="Genomic_DNA"/>
</dbReference>
<accession>A0AA39X1A0</accession>
<dbReference type="AlphaFoldDB" id="A0AA39X1A0"/>
<gene>
    <name evidence="2" type="ORF">B0T17DRAFT_508151</name>
</gene>
<evidence type="ECO:0000313" key="2">
    <source>
        <dbReference type="EMBL" id="KAK0625137.1"/>
    </source>
</evidence>
<keyword evidence="3" id="KW-1185">Reference proteome</keyword>